<reference evidence="3 4" key="1">
    <citation type="submission" date="2023-07" db="EMBL/GenBank/DDBJ databases">
        <title>Sequencing the genomes of 1000 actinobacteria strains.</title>
        <authorList>
            <person name="Klenk H.-P."/>
        </authorList>
    </citation>
    <scope>NUCLEOTIDE SEQUENCE [LARGE SCALE GENOMIC DNA]</scope>
    <source>
        <strain evidence="3 4">DSM 44710</strain>
    </source>
</reference>
<evidence type="ECO:0000256" key="1">
    <source>
        <dbReference type="ARBA" id="ARBA00023002"/>
    </source>
</evidence>
<dbReference type="EMBL" id="JAUSRA010000001">
    <property type="protein sequence ID" value="MDP9795516.1"/>
    <property type="molecule type" value="Genomic_DNA"/>
</dbReference>
<evidence type="ECO:0000313" key="4">
    <source>
        <dbReference type="Proteomes" id="UP001240984"/>
    </source>
</evidence>
<dbReference type="PANTHER" id="PTHR43364">
    <property type="entry name" value="NADH-SPECIFIC METHYLGLYOXAL REDUCTASE-RELATED"/>
    <property type="match status" value="1"/>
</dbReference>
<dbReference type="PRINTS" id="PR00069">
    <property type="entry name" value="ALDKETRDTASE"/>
</dbReference>
<dbReference type="PANTHER" id="PTHR43364:SF4">
    <property type="entry name" value="NAD(P)-LINKED OXIDOREDUCTASE SUPERFAMILY PROTEIN"/>
    <property type="match status" value="1"/>
</dbReference>
<sequence>MNDVIRPRRLGSTGIELTAIGLGCMQFAGRGPGGMVFAPMPQERVDAVVEAAVRAGIGWFDTAEGYGHSERALATALARAGVPPGGVRIATKWNPTGRTARSIPRTFPAREAALHGRRVDLFQIHEPYTSIGRVGPQLTAMARLLEEGRIGGVGVSNFGARRMERAAALLNGRLATNQVRISLLHRDIERNGVLAAARRLGITLIAWQPLAGGLLTGRFHDDPEALRRIRPLRRLALVTRRSVERTTPLVNELRKIGHAHGVSVAQTALNWLITAYGETVVAIPGATRPEQAAESAAAMSFRLTDRERAAIDDQCRGLT</sequence>
<gene>
    <name evidence="3" type="ORF">J2S43_004028</name>
</gene>
<dbReference type="InterPro" id="IPR020471">
    <property type="entry name" value="AKR"/>
</dbReference>
<accession>A0ABT9MWW6</accession>
<evidence type="ECO:0000259" key="2">
    <source>
        <dbReference type="Pfam" id="PF00248"/>
    </source>
</evidence>
<dbReference type="RefSeq" id="WP_306831409.1">
    <property type="nucleotide sequence ID" value="NZ_JAUSRA010000001.1"/>
</dbReference>
<comment type="caution">
    <text evidence="3">The sequence shown here is derived from an EMBL/GenBank/DDBJ whole genome shotgun (WGS) entry which is preliminary data.</text>
</comment>
<keyword evidence="4" id="KW-1185">Reference proteome</keyword>
<proteinExistence type="predicted"/>
<keyword evidence="1" id="KW-0560">Oxidoreductase</keyword>
<dbReference type="InterPro" id="IPR023210">
    <property type="entry name" value="NADP_OxRdtase_dom"/>
</dbReference>
<name>A0ABT9MWW6_9ACTN</name>
<organism evidence="3 4">
    <name type="scientific">Catenuloplanes nepalensis</name>
    <dbReference type="NCBI Taxonomy" id="587533"/>
    <lineage>
        <taxon>Bacteria</taxon>
        <taxon>Bacillati</taxon>
        <taxon>Actinomycetota</taxon>
        <taxon>Actinomycetes</taxon>
        <taxon>Micromonosporales</taxon>
        <taxon>Micromonosporaceae</taxon>
        <taxon>Catenuloplanes</taxon>
    </lineage>
</organism>
<dbReference type="Gene3D" id="3.20.20.100">
    <property type="entry name" value="NADP-dependent oxidoreductase domain"/>
    <property type="match status" value="1"/>
</dbReference>
<feature type="domain" description="NADP-dependent oxidoreductase" evidence="2">
    <location>
        <begin position="20"/>
        <end position="313"/>
    </location>
</feature>
<protein>
    <submittedName>
        <fullName evidence="3">Aryl-alcohol dehydrogenase-like predicted oxidoreductase</fullName>
    </submittedName>
</protein>
<evidence type="ECO:0000313" key="3">
    <source>
        <dbReference type="EMBL" id="MDP9795516.1"/>
    </source>
</evidence>
<dbReference type="SUPFAM" id="SSF51430">
    <property type="entry name" value="NAD(P)-linked oxidoreductase"/>
    <property type="match status" value="1"/>
</dbReference>
<dbReference type="Proteomes" id="UP001240984">
    <property type="component" value="Unassembled WGS sequence"/>
</dbReference>
<dbReference type="InterPro" id="IPR036812">
    <property type="entry name" value="NAD(P)_OxRdtase_dom_sf"/>
</dbReference>
<dbReference type="Pfam" id="PF00248">
    <property type="entry name" value="Aldo_ket_red"/>
    <property type="match status" value="1"/>
</dbReference>
<dbReference type="InterPro" id="IPR050523">
    <property type="entry name" value="AKR_Detox_Biosynth"/>
</dbReference>